<evidence type="ECO:0000256" key="4">
    <source>
        <dbReference type="ARBA" id="ARBA00022701"/>
    </source>
</evidence>
<evidence type="ECO:0000256" key="5">
    <source>
        <dbReference type="ARBA" id="ARBA00022737"/>
    </source>
</evidence>
<dbReference type="Gene3D" id="3.20.180.20">
    <property type="entry name" value="Dynein heavy chain, N-terminal domain 2"/>
    <property type="match status" value="1"/>
</dbReference>
<gene>
    <name evidence="19" type="ORF">KIPB_000726</name>
</gene>
<comment type="caution">
    <text evidence="19">The sequence shown here is derived from an EMBL/GenBank/DDBJ whole genome shotgun (WGS) entry which is preliminary data.</text>
</comment>
<keyword evidence="12" id="KW-0206">Cytoskeleton</keyword>
<dbReference type="PANTHER" id="PTHR46532:SF11">
    <property type="entry name" value="DYNEIN AXONEMAL HEAVY CHAIN 12"/>
    <property type="match status" value="1"/>
</dbReference>
<evidence type="ECO:0000256" key="9">
    <source>
        <dbReference type="ARBA" id="ARBA00023054"/>
    </source>
</evidence>
<feature type="domain" description="Dynein heavy chain tail" evidence="16">
    <location>
        <begin position="198"/>
        <end position="832"/>
    </location>
</feature>
<dbReference type="FunFam" id="1.20.140.100:FF:000001">
    <property type="entry name" value="dynein heavy chain 17, axonemal"/>
    <property type="match status" value="1"/>
</dbReference>
<dbReference type="SUPFAM" id="SSF51294">
    <property type="entry name" value="Hedgehog/intein (Hint) domain"/>
    <property type="match status" value="1"/>
</dbReference>
<comment type="subcellular location">
    <subcellularLocation>
        <location evidence="1">Cytoplasm</location>
        <location evidence="1">Cytoskeleton</location>
        <location evidence="1">Cilium axoneme</location>
    </subcellularLocation>
</comment>
<keyword evidence="11" id="KW-0505">Motor protein</keyword>
<dbReference type="Gene3D" id="1.10.8.710">
    <property type="match status" value="1"/>
</dbReference>
<dbReference type="FunFam" id="3.40.50.300:FF:000063">
    <property type="entry name" value="dynein heavy chain 6, axonemal"/>
    <property type="match status" value="1"/>
</dbReference>
<dbReference type="GO" id="GO:0030908">
    <property type="term" value="P:protein splicing"/>
    <property type="evidence" value="ECO:0007669"/>
    <property type="project" value="InterPro"/>
</dbReference>
<dbReference type="Pfam" id="PF05203">
    <property type="entry name" value="Hom_end_hint"/>
    <property type="match status" value="1"/>
</dbReference>
<keyword evidence="7" id="KW-0067">ATP-binding</keyword>
<accession>A0A9K3GF86</accession>
<dbReference type="GO" id="GO:0005524">
    <property type="term" value="F:ATP binding"/>
    <property type="evidence" value="ECO:0007669"/>
    <property type="project" value="UniProtKB-KW"/>
</dbReference>
<dbReference type="EMBL" id="BDIP01000089">
    <property type="protein sequence ID" value="GIQ80006.1"/>
    <property type="molecule type" value="Genomic_DNA"/>
</dbReference>
<evidence type="ECO:0000313" key="19">
    <source>
        <dbReference type="EMBL" id="GIQ80006.1"/>
    </source>
</evidence>
<dbReference type="InterPro" id="IPR035699">
    <property type="entry name" value="AAA_6"/>
</dbReference>
<evidence type="ECO:0000256" key="6">
    <source>
        <dbReference type="ARBA" id="ARBA00022741"/>
    </source>
</evidence>
<dbReference type="PANTHER" id="PTHR46532">
    <property type="entry name" value="MALE FERTILITY FACTOR KL5"/>
    <property type="match status" value="1"/>
</dbReference>
<evidence type="ECO:0000259" key="18">
    <source>
        <dbReference type="Pfam" id="PF12774"/>
    </source>
</evidence>
<dbReference type="FunFam" id="3.20.180.20:FF:000001">
    <property type="entry name" value="Dynein axonemal heavy chain 5"/>
    <property type="match status" value="1"/>
</dbReference>
<dbReference type="GO" id="GO:0051959">
    <property type="term" value="F:dynein light intermediate chain binding"/>
    <property type="evidence" value="ECO:0007669"/>
    <property type="project" value="InterPro"/>
</dbReference>
<dbReference type="InterPro" id="IPR043157">
    <property type="entry name" value="Dynein_AAA1S"/>
</dbReference>
<keyword evidence="6" id="KW-0547">Nucleotide-binding</keyword>
<dbReference type="FunFam" id="1.10.287.2620:FF:000002">
    <property type="entry name" value="Dynein heavy chain 2, axonemal"/>
    <property type="match status" value="1"/>
</dbReference>
<organism evidence="19 20">
    <name type="scientific">Kipferlia bialata</name>
    <dbReference type="NCBI Taxonomy" id="797122"/>
    <lineage>
        <taxon>Eukaryota</taxon>
        <taxon>Metamonada</taxon>
        <taxon>Carpediemonas-like organisms</taxon>
        <taxon>Kipferlia</taxon>
    </lineage>
</organism>
<dbReference type="Gene3D" id="1.20.58.1120">
    <property type="match status" value="1"/>
</dbReference>
<dbReference type="Pfam" id="PF12774">
    <property type="entry name" value="AAA_6"/>
    <property type="match status" value="1"/>
</dbReference>
<evidence type="ECO:0000256" key="14">
    <source>
        <dbReference type="SAM" id="MobiDB-lite"/>
    </source>
</evidence>
<dbReference type="OrthoDB" id="10249909at2759"/>
<evidence type="ECO:0000256" key="1">
    <source>
        <dbReference type="ARBA" id="ARBA00004430"/>
    </source>
</evidence>
<reference evidence="19 20" key="1">
    <citation type="journal article" date="2018" name="PLoS ONE">
        <title>The draft genome of Kipferlia bialata reveals reductive genome evolution in fornicate parasites.</title>
        <authorList>
            <person name="Tanifuji G."/>
            <person name="Takabayashi S."/>
            <person name="Kume K."/>
            <person name="Takagi M."/>
            <person name="Nakayama T."/>
            <person name="Kamikawa R."/>
            <person name="Inagaki Y."/>
            <person name="Hashimoto T."/>
        </authorList>
    </citation>
    <scope>NUCLEOTIDE SEQUENCE [LARGE SCALE GENOMIC DNA]</scope>
    <source>
        <strain evidence="19">NY0173</strain>
    </source>
</reference>
<dbReference type="InterPro" id="IPR013602">
    <property type="entry name" value="Dynein_heavy_linker"/>
</dbReference>
<dbReference type="Proteomes" id="UP000265618">
    <property type="component" value="Unassembled WGS sequence"/>
</dbReference>
<comment type="similarity">
    <text evidence="2">Belongs to the dynein heavy chain family.</text>
</comment>
<evidence type="ECO:0000256" key="12">
    <source>
        <dbReference type="ARBA" id="ARBA00023212"/>
    </source>
</evidence>
<feature type="region of interest" description="Disordered" evidence="14">
    <location>
        <begin position="437"/>
        <end position="469"/>
    </location>
</feature>
<dbReference type="GO" id="GO:0005874">
    <property type="term" value="C:microtubule"/>
    <property type="evidence" value="ECO:0007669"/>
    <property type="project" value="UniProtKB-KW"/>
</dbReference>
<dbReference type="SUPFAM" id="SSF52540">
    <property type="entry name" value="P-loop containing nucleoside triphosphate hydrolases"/>
    <property type="match status" value="1"/>
</dbReference>
<sequence>MAKAEAVQQEEKFADKRMEYLEKRVLMSLKLKADKWRRMLADEDSLQRLLTFLETDESRHCIFYINARDELAPSLGLPSTLRKKAVYFIKREGVEKLDASQMASGLVYGDLSAKPMEQLAAMISEVYLPMLKDRTISGAWPEVLTQDIIRQTERFNSVVFVTRGHMDGKTLLPVPSDTSMLDSITSAGHLTKGMKDTVHEVEGVVIQWTRQIKGVMASLPEDILSDEEHPLPMVECDFWTKKAQNLGSIRSQLRGKPITAVLGALERVGSSYYPGLQEVISAVDASLVEAKSNAALLDPLRSLFDALTQESDPKEAIAMMHSVFRGVSLIWRYSPFFRAQERLVFLFRCMCNGMMHLVRGMIDSESILKIEVTDAIEMVKNALTVCDAFPAIYKHYAAQVVSDNAGILEERERKERDGEEVEGDEAATARYTERQSLRISAEDENASPEQRAALKAREDAEAGKKKPARHQYVHGTWPGTVQVASLFLAFSERVRDIYRLLQLCISFQRLERLEIGGPRGHSLSAQVQQISSSFESHVAVFTESEYDPCNLQDESFPRDISHFLHKATSWDTRLSSCMTAALDSSPTILSKFDVIDGFTGILSDNVMSRTLEKILLDMVRSFGQELDAVGQLFRADKANPPCPDNMPPVTGRIAWARALAERIDRPMARFVTLIGEGPLSTDDEYVLMREKYKGILALLRNYEASHYSEWCGDVDKEIQEKLRLPPLVREKATRRLAVNFSPALVALLRETHYLNEMSLSVPQEMRRVYKNADAFWQHRHNLELVVQWYNSTVDELLQVEEPLVAKRLAHIDSILEQGLAELSWQSSDIGPFISAASGTVSDLYECVLTVKGHQKEIREILDSWARVPFLVRRSASKPLSLKTGLKTIETRVQETVKSSLKVHELCEKSRVVFDVPNDDPNWQKYRLWLGREVQGGIVQALRVSYSYLLAEMEDGDREVATDEDSFAQAPPPVLIEVELGLVPPDLVFSPDTTTVGRGSLTQLITDWLDAQMNVAELIKRPDCFDGSGATFFSEVSEAHELVDLRNRIVAELEGHSERASQHAKLFTPYSALWTSDRSAYLQRFLKWGRLATPDGAAELELESDPTNLPVAPTLDDFEAEMKAFIKRQQKLVTLERVSRFGWLSLNCAPVINSLSTVLSQWVYLFPQHLISHNTEKLRSLETFIEEANAIFDVNVADGEYDKLVSSMRSIVGVKTRAEETDALWVPLAQAAKMLAKYDHTLPPEILELMEVLPQKWKDTKEASFATSERLGPLKQAETQRTLVRMVDFTDEMLAFKDDFRANGPFTFAIGANKAYVLMDEYNTKLIDLRGKANQLQEQQVLFELQVDEFAMIKGMERDIMMMKGVWDVTELVSSQIDAWKFTPWREIDVEYMEDTAKKFTQEIRKIDRAARGFDAYTGLDNLVKNFLKTLPLVSDLRSPSMRERHWRQLMRATEVKFTISEDFKLEDLLALNLHNFIEDVESIVTRANKEQQMEKSLRNLEDTWGQMYFDFDTAKDGKTPLLRPSEELVETLEDHQVVIQNHASSKFVQFFEEQVTTWQQNLAAVDGVMSVWLSVQMTWGHLEPIFIGSADIRMQLPEDSERFDQIDSLWKELMQESVATPNVVKACTREGISKRLEHIESQLALCEKSLADYLDTKRRAFPRFYFLSGTDLLDILSKSQQPHLVQVHLAKLFDSVKTLTWEEEGKTPEGEAVLSKVATGMTSKEGEYIPFHENTLCSGRVEDWLTGLVEAMRGTLRHVQSQSITGYMEMDKEKWIMEFPAQITLTGLLIWWTTDVMSCFDMLEEGNEMALKEYLKRQEAYLLALIALIQGGLSKRDMTKVNTLCTIWVHARDVVANMIKDKVESSQSFAWQSQLKLRWDDIEEDSFANICDAEFRYQHEYLGCTGRLVITPLTDRCYITLTQSLHLVMGGSPAGPAGTGKCFAKGTRVLMADGAVRTVETIESGEEVLGVDGKPRTVSGVTRGRGRMFRVVPEAGAGVEGFTCNAPHILVLAPGQSEGFIQGDTAGYTVEYLHLNQENEVELRSRTFVSPDDAADFVTFRLPTFVWEVEMERYLALPEPIKRRLRMVRPTKPIRFPFKAGTSVYHRIKRAIEGLGSSLRAADASWLVGYILSAVQEYIPGQKLVMRLQSRRVQNVRNDILAQISRIVGGLGDQVVQDGQPDNLITVSPCQSVSKILSLYLTNPNDVTSLRDTMFIESRSRVRSPLLGGIVDGGAEFTIAPEGSHLQSPLALPVALRHAVRMVARAEGLVAVETETGLMLSGEDLTELPCVWIPKAFPNNPSLSLLGVGHPFAFTVEEVGEDEYFGFALDKDKRFLLEDFTVVHNTETTKDLGRSLGVMVYVFNCSPEMDYRSLGNIFKGLASSGSWGCFDEFNRISVEVLSVVSTQVKTVLDAIKAKKKMFVFSGQTIKLVPTCGMFITMNPGYAGRTELPENIKSLFRPISMIVPDYAMIAEIMLLAQGFIDSRNLSKKFVTLYALNRELLSKQDHYDWGLRAIIAVARTAGSLRRLMIAPPSAGDKKE</sequence>
<evidence type="ECO:0000259" key="17">
    <source>
        <dbReference type="Pfam" id="PF08393"/>
    </source>
</evidence>
<dbReference type="InterPro" id="IPR026983">
    <property type="entry name" value="DHC"/>
</dbReference>
<keyword evidence="9" id="KW-0175">Coiled coil</keyword>
<dbReference type="InterPro" id="IPR036844">
    <property type="entry name" value="Hint_dom_sf"/>
</dbReference>
<evidence type="ECO:0000256" key="3">
    <source>
        <dbReference type="ARBA" id="ARBA00022490"/>
    </source>
</evidence>
<keyword evidence="8" id="KW-0243">Dynein</keyword>
<evidence type="ECO:0000313" key="20">
    <source>
        <dbReference type="Proteomes" id="UP000265618"/>
    </source>
</evidence>
<keyword evidence="4" id="KW-0493">Microtubule</keyword>
<evidence type="ECO:0000256" key="2">
    <source>
        <dbReference type="ARBA" id="ARBA00008887"/>
    </source>
</evidence>
<dbReference type="GO" id="GO:0007018">
    <property type="term" value="P:microtubule-based movement"/>
    <property type="evidence" value="ECO:0007669"/>
    <property type="project" value="InterPro"/>
</dbReference>
<feature type="domain" description="Hom-end-associated Hint" evidence="15">
    <location>
        <begin position="1942"/>
        <end position="2344"/>
    </location>
</feature>
<keyword evidence="20" id="KW-1185">Reference proteome</keyword>
<evidence type="ECO:0000256" key="7">
    <source>
        <dbReference type="ARBA" id="ARBA00022840"/>
    </source>
</evidence>
<feature type="domain" description="Dynein heavy chain hydrolytic ATP-binding dynein motor region" evidence="18">
    <location>
        <begin position="2346"/>
        <end position="2528"/>
    </location>
</feature>
<dbReference type="Gene3D" id="1.20.140.100">
    <property type="entry name" value="Dynein heavy chain, N-terminal domain 2"/>
    <property type="match status" value="1"/>
</dbReference>
<dbReference type="InterPro" id="IPR042222">
    <property type="entry name" value="Dynein_2_N"/>
</dbReference>
<keyword evidence="13" id="KW-0966">Cell projection</keyword>
<evidence type="ECO:0000256" key="8">
    <source>
        <dbReference type="ARBA" id="ARBA00023017"/>
    </source>
</evidence>
<dbReference type="InterPro" id="IPR013594">
    <property type="entry name" value="Dynein_heavy_tail"/>
</dbReference>
<dbReference type="Gene3D" id="1.10.287.2620">
    <property type="match status" value="1"/>
</dbReference>
<keyword evidence="5" id="KW-0677">Repeat</keyword>
<evidence type="ECO:0000256" key="11">
    <source>
        <dbReference type="ARBA" id="ARBA00023175"/>
    </source>
</evidence>
<keyword evidence="10" id="KW-0969">Cilium</keyword>
<feature type="compositionally biased region" description="Basic and acidic residues" evidence="14">
    <location>
        <begin position="455"/>
        <end position="464"/>
    </location>
</feature>
<dbReference type="Pfam" id="PF08393">
    <property type="entry name" value="DHC_N2"/>
    <property type="match status" value="1"/>
</dbReference>
<evidence type="ECO:0000259" key="16">
    <source>
        <dbReference type="Pfam" id="PF08385"/>
    </source>
</evidence>
<dbReference type="InterPro" id="IPR007868">
    <property type="entry name" value="Hom_end_hint"/>
</dbReference>
<feature type="domain" description="Dynein heavy chain linker" evidence="17">
    <location>
        <begin position="1354"/>
        <end position="1762"/>
    </location>
</feature>
<dbReference type="InterPro" id="IPR027417">
    <property type="entry name" value="P-loop_NTPase"/>
</dbReference>
<evidence type="ECO:0000256" key="10">
    <source>
        <dbReference type="ARBA" id="ARBA00023069"/>
    </source>
</evidence>
<protein>
    <submittedName>
        <fullName evidence="19">Dynein heavy chain</fullName>
    </submittedName>
</protein>
<evidence type="ECO:0000259" key="15">
    <source>
        <dbReference type="Pfam" id="PF05203"/>
    </source>
</evidence>
<dbReference type="GO" id="GO:0045505">
    <property type="term" value="F:dynein intermediate chain binding"/>
    <property type="evidence" value="ECO:0007669"/>
    <property type="project" value="InterPro"/>
</dbReference>
<proteinExistence type="inferred from homology"/>
<dbReference type="Gene3D" id="3.40.50.300">
    <property type="entry name" value="P-loop containing nucleotide triphosphate hydrolases"/>
    <property type="match status" value="2"/>
</dbReference>
<dbReference type="Gene3D" id="2.170.16.10">
    <property type="entry name" value="Hedgehog/Intein (Hint) domain"/>
    <property type="match status" value="1"/>
</dbReference>
<dbReference type="InterPro" id="IPR042228">
    <property type="entry name" value="Dynein_linker_3"/>
</dbReference>
<keyword evidence="3" id="KW-0963">Cytoplasm</keyword>
<name>A0A9K3GF86_9EUKA</name>
<evidence type="ECO:0000256" key="13">
    <source>
        <dbReference type="ARBA" id="ARBA00023273"/>
    </source>
</evidence>
<dbReference type="Pfam" id="PF08385">
    <property type="entry name" value="DHC_N1"/>
    <property type="match status" value="1"/>
</dbReference>
<dbReference type="GO" id="GO:0005858">
    <property type="term" value="C:axonemal dynein complex"/>
    <property type="evidence" value="ECO:0007669"/>
    <property type="project" value="TreeGrafter"/>
</dbReference>